<keyword evidence="1" id="KW-1133">Transmembrane helix</keyword>
<name>A0A1I3G204_9GAMM</name>
<dbReference type="Proteomes" id="UP000294489">
    <property type="component" value="Unassembled WGS sequence"/>
</dbReference>
<keyword evidence="4" id="KW-1185">Reference proteome</keyword>
<reference evidence="3 5" key="2">
    <citation type="submission" date="2019-03" db="EMBL/GenBank/DDBJ databases">
        <title>Freshwater and sediment microbial communities from various areas in North America, analyzing microbe dynamics in response to fracking.</title>
        <authorList>
            <person name="Lamendella R."/>
        </authorList>
    </citation>
    <scope>NUCLEOTIDE SEQUENCE [LARGE SCALE GENOMIC DNA]</scope>
    <source>
        <strain evidence="3 5">6_TX</strain>
    </source>
</reference>
<keyword evidence="1" id="KW-0812">Transmembrane</keyword>
<dbReference type="InterPro" id="IPR021313">
    <property type="entry name" value="DUF2909"/>
</dbReference>
<evidence type="ECO:0000313" key="5">
    <source>
        <dbReference type="Proteomes" id="UP000294489"/>
    </source>
</evidence>
<evidence type="ECO:0000256" key="1">
    <source>
        <dbReference type="SAM" id="Phobius"/>
    </source>
</evidence>
<evidence type="ECO:0000313" key="4">
    <source>
        <dbReference type="Proteomes" id="UP000199040"/>
    </source>
</evidence>
<keyword evidence="1" id="KW-0472">Membrane</keyword>
<organism evidence="2 4">
    <name type="scientific">Modicisalibacter xianhensis</name>
    <dbReference type="NCBI Taxonomy" id="442341"/>
    <lineage>
        <taxon>Bacteria</taxon>
        <taxon>Pseudomonadati</taxon>
        <taxon>Pseudomonadota</taxon>
        <taxon>Gammaproteobacteria</taxon>
        <taxon>Oceanospirillales</taxon>
        <taxon>Halomonadaceae</taxon>
        <taxon>Modicisalibacter</taxon>
    </lineage>
</organism>
<gene>
    <name evidence="3" type="ORF">DFO67_104382</name>
    <name evidence="2" type="ORF">SAMN04487959_12421</name>
</gene>
<evidence type="ECO:0000313" key="2">
    <source>
        <dbReference type="EMBL" id="SFI17499.1"/>
    </source>
</evidence>
<dbReference type="Proteomes" id="UP000199040">
    <property type="component" value="Unassembled WGS sequence"/>
</dbReference>
<dbReference type="EMBL" id="FOPY01000024">
    <property type="protein sequence ID" value="SFI17499.1"/>
    <property type="molecule type" value="Genomic_DNA"/>
</dbReference>
<dbReference type="STRING" id="442341.SAMN04487959_12421"/>
<dbReference type="Pfam" id="PF11137">
    <property type="entry name" value="DUF2909"/>
    <property type="match status" value="1"/>
</dbReference>
<dbReference type="AlphaFoldDB" id="A0A1I3G204"/>
<protein>
    <submittedName>
        <fullName evidence="3">DUF2909 family protein</fullName>
    </submittedName>
</protein>
<dbReference type="RefSeq" id="WP_092850248.1">
    <property type="nucleotide sequence ID" value="NZ_FOPY01000024.1"/>
</dbReference>
<accession>A0A1I3G204</accession>
<feature type="transmembrane region" description="Helical" evidence="1">
    <location>
        <begin position="38"/>
        <end position="57"/>
    </location>
</feature>
<proteinExistence type="predicted"/>
<dbReference type="EMBL" id="SOEC01000004">
    <property type="protein sequence ID" value="TDX31116.1"/>
    <property type="molecule type" value="Genomic_DNA"/>
</dbReference>
<reference evidence="2 4" key="1">
    <citation type="submission" date="2016-10" db="EMBL/GenBank/DDBJ databases">
        <authorList>
            <person name="de Groot N.N."/>
        </authorList>
    </citation>
    <scope>NUCLEOTIDE SEQUENCE [LARGE SCALE GENOMIC DNA]</scope>
    <source>
        <strain evidence="2 4">CGMCC 1.6848</strain>
    </source>
</reference>
<evidence type="ECO:0000313" key="3">
    <source>
        <dbReference type="EMBL" id="TDX31116.1"/>
    </source>
</evidence>
<sequence length="65" mass="7110">MIKVLIAVVFLAMLTSLLAGAGFLLRDDSHSRRLLTSLKIRVTLAVVLVTLLVYGFYFGNLANTV</sequence>
<feature type="transmembrane region" description="Helical" evidence="1">
    <location>
        <begin position="6"/>
        <end position="26"/>
    </location>
</feature>